<dbReference type="EMBL" id="BAAAXZ010000094">
    <property type="protein sequence ID" value="GAA2927930.1"/>
    <property type="molecule type" value="Genomic_DNA"/>
</dbReference>
<evidence type="ECO:0000313" key="4">
    <source>
        <dbReference type="Proteomes" id="UP001501102"/>
    </source>
</evidence>
<evidence type="ECO:0008006" key="5">
    <source>
        <dbReference type="Google" id="ProtNLM"/>
    </source>
</evidence>
<feature type="transmembrane region" description="Helical" evidence="2">
    <location>
        <begin position="12"/>
        <end position="32"/>
    </location>
</feature>
<keyword evidence="2" id="KW-0812">Transmembrane</keyword>
<feature type="region of interest" description="Disordered" evidence="1">
    <location>
        <begin position="40"/>
        <end position="60"/>
    </location>
</feature>
<keyword evidence="2" id="KW-0472">Membrane</keyword>
<accession>A0ABP6JBL3</accession>
<evidence type="ECO:0000256" key="2">
    <source>
        <dbReference type="SAM" id="Phobius"/>
    </source>
</evidence>
<evidence type="ECO:0000256" key="1">
    <source>
        <dbReference type="SAM" id="MobiDB-lite"/>
    </source>
</evidence>
<organism evidence="3 4">
    <name type="scientific">Streptomyces thioluteus</name>
    <dbReference type="NCBI Taxonomy" id="66431"/>
    <lineage>
        <taxon>Bacteria</taxon>
        <taxon>Bacillati</taxon>
        <taxon>Actinomycetota</taxon>
        <taxon>Actinomycetes</taxon>
        <taxon>Kitasatosporales</taxon>
        <taxon>Streptomycetaceae</taxon>
        <taxon>Streptomyces</taxon>
    </lineage>
</organism>
<proteinExistence type="predicted"/>
<gene>
    <name evidence="3" type="ORF">GCM10020221_24860</name>
</gene>
<dbReference type="Proteomes" id="UP001501102">
    <property type="component" value="Unassembled WGS sequence"/>
</dbReference>
<reference evidence="4" key="1">
    <citation type="journal article" date="2019" name="Int. J. Syst. Evol. Microbiol.">
        <title>The Global Catalogue of Microorganisms (GCM) 10K type strain sequencing project: providing services to taxonomists for standard genome sequencing and annotation.</title>
        <authorList>
            <consortium name="The Broad Institute Genomics Platform"/>
            <consortium name="The Broad Institute Genome Sequencing Center for Infectious Disease"/>
            <person name="Wu L."/>
            <person name="Ma J."/>
        </authorList>
    </citation>
    <scope>NUCLEOTIDE SEQUENCE [LARGE SCALE GENOMIC DNA]</scope>
    <source>
        <strain evidence="4">JCM 4087</strain>
    </source>
</reference>
<keyword evidence="2" id="KW-1133">Transmembrane helix</keyword>
<comment type="caution">
    <text evidence="3">The sequence shown here is derived from an EMBL/GenBank/DDBJ whole genome shotgun (WGS) entry which is preliminary data.</text>
</comment>
<name>A0ABP6JBL3_STRTU</name>
<protein>
    <recommendedName>
        <fullName evidence="5">Integral membrane protein</fullName>
    </recommendedName>
</protein>
<sequence>MESDARREQAIYAAGVWVLGGGVCVVAAAFFMERVCKLPEDEDEGTTPPTGSAGVGVFSPPRPNPVCAGAAPLRDPVGDAVRAGHALRAVGGASPLHTTGGLRTLGPPAGIAPPHVGVAPVAERGFAAGPARASESALGCCPRITGNITPRTGSISPSGV</sequence>
<evidence type="ECO:0000313" key="3">
    <source>
        <dbReference type="EMBL" id="GAA2927930.1"/>
    </source>
</evidence>
<keyword evidence="4" id="KW-1185">Reference proteome</keyword>